<feature type="compositionally biased region" description="Basic and acidic residues" evidence="1">
    <location>
        <begin position="62"/>
        <end position="73"/>
    </location>
</feature>
<sequence length="73" mass="8279">MQSQSGQTDQTDLGQSAAEQIRTGLGMLLGRMTGFNEGCRYHDRTGVHREHEVHHSAMKATDPIKNRDMSFYR</sequence>
<evidence type="ECO:0000256" key="1">
    <source>
        <dbReference type="SAM" id="MobiDB-lite"/>
    </source>
</evidence>
<proteinExistence type="predicted"/>
<feature type="region of interest" description="Disordered" evidence="1">
    <location>
        <begin position="48"/>
        <end position="73"/>
    </location>
</feature>
<gene>
    <name evidence="2" type="ORF">HLI17_11310</name>
</gene>
<dbReference type="AlphaFoldDB" id="A0A7Y2W551"/>
<reference evidence="2 3" key="1">
    <citation type="submission" date="2020-04" db="EMBL/GenBank/DDBJ databases">
        <title>Rhizobium bacterial biofertilizers improve the content of phenolic compounds of Lactuca sativa L. under non-saline and saline-stress conditions.</title>
        <authorList>
            <person name="Ayuso-Calles M."/>
            <person name="Garcia-Estevez I."/>
            <person name="Jimenez-Gomez A."/>
            <person name="Flores-Felix J.D."/>
            <person name="Escribano-Bailon M."/>
            <person name="Rivas R."/>
        </authorList>
    </citation>
    <scope>NUCLEOTIDE SEQUENCE [LARGE SCALE GENOMIC DNA]</scope>
    <source>
        <strain evidence="2 3">GPTR02</strain>
    </source>
</reference>
<dbReference type="Proteomes" id="UP000530654">
    <property type="component" value="Unassembled WGS sequence"/>
</dbReference>
<evidence type="ECO:0000313" key="2">
    <source>
        <dbReference type="EMBL" id="NNH63876.1"/>
    </source>
</evidence>
<dbReference type="EMBL" id="JABEQY010000008">
    <property type="protein sequence ID" value="NNH63876.1"/>
    <property type="molecule type" value="Genomic_DNA"/>
</dbReference>
<accession>A0A7Y2W551</accession>
<dbReference type="RefSeq" id="WP_170280593.1">
    <property type="nucleotide sequence ID" value="NZ_JABEQY010000008.1"/>
</dbReference>
<organism evidence="2 3">
    <name type="scientific">Rhizobium laguerreae</name>
    <dbReference type="NCBI Taxonomy" id="1076926"/>
    <lineage>
        <taxon>Bacteria</taxon>
        <taxon>Pseudomonadati</taxon>
        <taxon>Pseudomonadota</taxon>
        <taxon>Alphaproteobacteria</taxon>
        <taxon>Hyphomicrobiales</taxon>
        <taxon>Rhizobiaceae</taxon>
        <taxon>Rhizobium/Agrobacterium group</taxon>
        <taxon>Rhizobium</taxon>
    </lineage>
</organism>
<protein>
    <submittedName>
        <fullName evidence="2">Uncharacterized protein</fullName>
    </submittedName>
</protein>
<comment type="caution">
    <text evidence="2">The sequence shown here is derived from an EMBL/GenBank/DDBJ whole genome shotgun (WGS) entry which is preliminary data.</text>
</comment>
<name>A0A7Y2W551_9HYPH</name>
<evidence type="ECO:0000313" key="3">
    <source>
        <dbReference type="Proteomes" id="UP000530654"/>
    </source>
</evidence>